<protein>
    <recommendedName>
        <fullName evidence="3">DUF721 domain-containing protein</fullName>
    </recommendedName>
</protein>
<evidence type="ECO:0008006" key="3">
    <source>
        <dbReference type="Google" id="ProtNLM"/>
    </source>
</evidence>
<dbReference type="PANTHER" id="PTHR36456">
    <property type="entry name" value="UPF0232 PROTEIN SCO3875"/>
    <property type="match status" value="1"/>
</dbReference>
<gene>
    <name evidence="1" type="ORF">GCM10011387_13600</name>
</gene>
<dbReference type="Proteomes" id="UP000651668">
    <property type="component" value="Unassembled WGS sequence"/>
</dbReference>
<comment type="caution">
    <text evidence="1">The sequence shown here is derived from an EMBL/GenBank/DDBJ whole genome shotgun (WGS) entry which is preliminary data.</text>
</comment>
<keyword evidence="2" id="KW-1185">Reference proteome</keyword>
<reference evidence="1" key="2">
    <citation type="submission" date="2020-09" db="EMBL/GenBank/DDBJ databases">
        <authorList>
            <person name="Sun Q."/>
            <person name="Zhou Y."/>
        </authorList>
    </citation>
    <scope>NUCLEOTIDE SEQUENCE</scope>
    <source>
        <strain evidence="1">CGMCC 1.15343</strain>
    </source>
</reference>
<dbReference type="RefSeq" id="WP_188626121.1">
    <property type="nucleotide sequence ID" value="NZ_BMIL01000004.1"/>
</dbReference>
<dbReference type="Pfam" id="PF05258">
    <property type="entry name" value="DciA"/>
    <property type="match status" value="1"/>
</dbReference>
<dbReference type="PANTHER" id="PTHR36456:SF1">
    <property type="entry name" value="UPF0232 PROTEIN SCO3875"/>
    <property type="match status" value="1"/>
</dbReference>
<organism evidence="1 2">
    <name type="scientific">Pedobacter quisquiliarum</name>
    <dbReference type="NCBI Taxonomy" id="1834438"/>
    <lineage>
        <taxon>Bacteria</taxon>
        <taxon>Pseudomonadati</taxon>
        <taxon>Bacteroidota</taxon>
        <taxon>Sphingobacteriia</taxon>
        <taxon>Sphingobacteriales</taxon>
        <taxon>Sphingobacteriaceae</taxon>
        <taxon>Pedobacter</taxon>
    </lineage>
</organism>
<dbReference type="InterPro" id="IPR007922">
    <property type="entry name" value="DciA-like"/>
</dbReference>
<proteinExistence type="predicted"/>
<evidence type="ECO:0000313" key="1">
    <source>
        <dbReference type="EMBL" id="GGC61241.1"/>
    </source>
</evidence>
<reference evidence="1" key="1">
    <citation type="journal article" date="2014" name="Int. J. Syst. Evol. Microbiol.">
        <title>Complete genome sequence of Corynebacterium casei LMG S-19264T (=DSM 44701T), isolated from a smear-ripened cheese.</title>
        <authorList>
            <consortium name="US DOE Joint Genome Institute (JGI-PGF)"/>
            <person name="Walter F."/>
            <person name="Albersmeier A."/>
            <person name="Kalinowski J."/>
            <person name="Ruckert C."/>
        </authorList>
    </citation>
    <scope>NUCLEOTIDE SEQUENCE</scope>
    <source>
        <strain evidence="1">CGMCC 1.15343</strain>
    </source>
</reference>
<accession>A0A916U637</accession>
<sequence length="96" mass="10969">MRKPNDITLKEGIEKMLKVYRLKGKLDETSVVALWPEVMGKAVANRTTQIYIAHQKLFVRIESSVVKNDLLMIRTGIIQKLNERAGSEVITEIVFL</sequence>
<dbReference type="EMBL" id="BMIL01000004">
    <property type="protein sequence ID" value="GGC61241.1"/>
    <property type="molecule type" value="Genomic_DNA"/>
</dbReference>
<evidence type="ECO:0000313" key="2">
    <source>
        <dbReference type="Proteomes" id="UP000651668"/>
    </source>
</evidence>
<dbReference type="AlphaFoldDB" id="A0A916U637"/>
<name>A0A916U637_9SPHI</name>